<protein>
    <submittedName>
        <fullName evidence="1">Uncharacterized protein</fullName>
    </submittedName>
</protein>
<name>A0A2U2EL71_9FIRM</name>
<evidence type="ECO:0000313" key="2">
    <source>
        <dbReference type="Proteomes" id="UP000245905"/>
    </source>
</evidence>
<dbReference type="Proteomes" id="UP000245905">
    <property type="component" value="Unassembled WGS sequence"/>
</dbReference>
<accession>A0A2U2EL71</accession>
<sequence>MKKEVDGVVVEAKSILTALKIIKTVCEDNECQTCPFGKIDDTTGKTLCMIKCIAPNVWIINDETDVWRALR</sequence>
<reference evidence="1 2" key="1">
    <citation type="submission" date="2014-09" db="EMBL/GenBank/DDBJ databases">
        <title>Butyrate-producing bacteria isolated from human gut.</title>
        <authorList>
            <person name="Zhang Q."/>
            <person name="Zhao L."/>
        </authorList>
    </citation>
    <scope>NUCLEOTIDE SEQUENCE [LARGE SCALE GENOMIC DNA]</scope>
    <source>
        <strain evidence="1 2">R22</strain>
    </source>
</reference>
<evidence type="ECO:0000313" key="1">
    <source>
        <dbReference type="EMBL" id="PWE85072.1"/>
    </source>
</evidence>
<dbReference type="EMBL" id="JRFS01000001">
    <property type="protein sequence ID" value="PWE85072.1"/>
    <property type="molecule type" value="Genomic_DNA"/>
</dbReference>
<organism evidence="1 2">
    <name type="scientific">Agathobacter rectalis</name>
    <dbReference type="NCBI Taxonomy" id="39491"/>
    <lineage>
        <taxon>Bacteria</taxon>
        <taxon>Bacillati</taxon>
        <taxon>Bacillota</taxon>
        <taxon>Clostridia</taxon>
        <taxon>Lachnospirales</taxon>
        <taxon>Lachnospiraceae</taxon>
        <taxon>Agathobacter</taxon>
    </lineage>
</organism>
<gene>
    <name evidence="1" type="ORF">LD38_00160</name>
</gene>
<dbReference type="AlphaFoldDB" id="A0A2U2EL71"/>
<comment type="caution">
    <text evidence="1">The sequence shown here is derived from an EMBL/GenBank/DDBJ whole genome shotgun (WGS) entry which is preliminary data.</text>
</comment>
<proteinExistence type="predicted"/>